<evidence type="ECO:0000256" key="4">
    <source>
        <dbReference type="PROSITE-ProRule" id="PRU00134"/>
    </source>
</evidence>
<feature type="domain" description="MYND-type" evidence="6">
    <location>
        <begin position="115"/>
        <end position="153"/>
    </location>
</feature>
<dbReference type="InterPro" id="IPR002893">
    <property type="entry name" value="Znf_MYND"/>
</dbReference>
<gene>
    <name evidence="7" type="ORF">G7K_1485-t1</name>
</gene>
<evidence type="ECO:0000256" key="3">
    <source>
        <dbReference type="ARBA" id="ARBA00022833"/>
    </source>
</evidence>
<protein>
    <recommendedName>
        <fullName evidence="6">MYND-type domain-containing protein</fullName>
    </recommendedName>
</protein>
<dbReference type="PANTHER" id="PTHR12298">
    <property type="entry name" value="PCDC2 PROGRAMMED CELL DEATH PROTEIN 2 -RELATED"/>
    <property type="match status" value="1"/>
</dbReference>
<reference evidence="7 8" key="3">
    <citation type="journal article" date="2015" name="Genome Announc.">
        <title>Draft Genome Sequence of the Archiascomycetous Yeast Saitoella complicata.</title>
        <authorList>
            <person name="Yamauchi K."/>
            <person name="Kondo S."/>
            <person name="Hamamoto M."/>
            <person name="Takahashi Y."/>
            <person name="Ogura Y."/>
            <person name="Hayashi T."/>
            <person name="Nishida H."/>
        </authorList>
    </citation>
    <scope>NUCLEOTIDE SEQUENCE [LARGE SCALE GENOMIC DNA]</scope>
    <source>
        <strain evidence="7 8">NRRL Y-17804</strain>
    </source>
</reference>
<reference evidence="7 8" key="1">
    <citation type="journal article" date="2011" name="J. Gen. Appl. Microbiol.">
        <title>Draft genome sequencing of the enigmatic yeast Saitoella complicata.</title>
        <authorList>
            <person name="Nishida H."/>
            <person name="Hamamoto M."/>
            <person name="Sugiyama J."/>
        </authorList>
    </citation>
    <scope>NUCLEOTIDE SEQUENCE [LARGE SCALE GENOMIC DNA]</scope>
    <source>
        <strain evidence="7 8">NRRL Y-17804</strain>
    </source>
</reference>
<dbReference type="PROSITE" id="PS01360">
    <property type="entry name" value="ZF_MYND_1"/>
    <property type="match status" value="1"/>
</dbReference>
<dbReference type="RefSeq" id="XP_019022639.1">
    <property type="nucleotide sequence ID" value="XM_019170771.1"/>
</dbReference>
<dbReference type="PROSITE" id="PS50865">
    <property type="entry name" value="ZF_MYND_2"/>
    <property type="match status" value="1"/>
</dbReference>
<dbReference type="InterPro" id="IPR007320">
    <property type="entry name" value="PDCD2_C"/>
</dbReference>
<dbReference type="OrthoDB" id="443682at2759"/>
<keyword evidence="2 4" id="KW-0863">Zinc-finger</keyword>
<dbReference type="AlphaFoldDB" id="A0A0E9NCY8"/>
<dbReference type="Pfam" id="PF04194">
    <property type="entry name" value="PDCD2_C"/>
    <property type="match status" value="1"/>
</dbReference>
<sequence>MPIDLGFLEPIDDTFDFSDITLSRLGGLPQWLNPTSPPTVDRIRCGECNQPMRQLFQMYAPDDEVEGAYERLLHVFVCGTAGACQRAGWTKSVKVLRAQCAEALERERGEGKESCVVCGSKAPFRCAQCSKASYCSKEHQALDWKEGGHKGACNSNSDGTATETRQKFMFPLMEVVSDAEPTEDKPLKNVKIEEIPQTMDESELAQMGIKPSKETYQKTEGDRFFLKFQRRLERDPDQILRYTRNVEEGEGDVTLWLSEHNRLEKKDVKNCEGCGGERTLELQLLPTVLSHLGEWGLYNDWGLINIYSCDKTCEESLKDGYAEELVWHQEVSKEGVGYATDKPEPPKKQAEQKEEDEDEE</sequence>
<dbReference type="Gene3D" id="6.10.140.2220">
    <property type="match status" value="1"/>
</dbReference>
<dbReference type="PANTHER" id="PTHR12298:SF4">
    <property type="entry name" value="PROGRAMMED CELL DEATH PROTEIN 2"/>
    <property type="match status" value="1"/>
</dbReference>
<evidence type="ECO:0000259" key="6">
    <source>
        <dbReference type="PROSITE" id="PS50865"/>
    </source>
</evidence>
<reference evidence="7 8" key="2">
    <citation type="journal article" date="2014" name="J. Gen. Appl. Microbiol.">
        <title>The early diverging ascomycetous budding yeast Saitoella complicata has three histone deacetylases belonging to the Clr6, Hos2, and Rpd3 lineages.</title>
        <authorList>
            <person name="Nishida H."/>
            <person name="Matsumoto T."/>
            <person name="Kondo S."/>
            <person name="Hamamoto M."/>
            <person name="Yoshikawa H."/>
        </authorList>
    </citation>
    <scope>NUCLEOTIDE SEQUENCE [LARGE SCALE GENOMIC DNA]</scope>
    <source>
        <strain evidence="7 8">NRRL Y-17804</strain>
    </source>
</reference>
<dbReference type="SUPFAM" id="SSF144232">
    <property type="entry name" value="HIT/MYND zinc finger-like"/>
    <property type="match status" value="1"/>
</dbReference>
<dbReference type="Pfam" id="PF01753">
    <property type="entry name" value="zf-MYND"/>
    <property type="match status" value="1"/>
</dbReference>
<keyword evidence="1" id="KW-0479">Metal-binding</keyword>
<keyword evidence="3" id="KW-0862">Zinc</keyword>
<dbReference type="EMBL" id="BACD03000008">
    <property type="protein sequence ID" value="GAO47275.1"/>
    <property type="molecule type" value="Genomic_DNA"/>
</dbReference>
<evidence type="ECO:0000256" key="5">
    <source>
        <dbReference type="SAM" id="MobiDB-lite"/>
    </source>
</evidence>
<evidence type="ECO:0000313" key="7">
    <source>
        <dbReference type="EMBL" id="GAO47275.1"/>
    </source>
</evidence>
<proteinExistence type="predicted"/>
<name>A0A0E9NCY8_SAICN</name>
<evidence type="ECO:0000313" key="8">
    <source>
        <dbReference type="Proteomes" id="UP000033140"/>
    </source>
</evidence>
<dbReference type="GO" id="GO:0005737">
    <property type="term" value="C:cytoplasm"/>
    <property type="evidence" value="ECO:0007669"/>
    <property type="project" value="InterPro"/>
</dbReference>
<feature type="compositionally biased region" description="Basic and acidic residues" evidence="5">
    <location>
        <begin position="341"/>
        <end position="352"/>
    </location>
</feature>
<dbReference type="GO" id="GO:0008270">
    <property type="term" value="F:zinc ion binding"/>
    <property type="evidence" value="ECO:0007669"/>
    <property type="project" value="UniProtKB-KW"/>
</dbReference>
<evidence type="ECO:0000256" key="1">
    <source>
        <dbReference type="ARBA" id="ARBA00022723"/>
    </source>
</evidence>
<organism evidence="7 8">
    <name type="scientific">Saitoella complicata (strain BCRC 22490 / CBS 7301 / JCM 7358 / NBRC 10748 / NRRL Y-17804)</name>
    <dbReference type="NCBI Taxonomy" id="698492"/>
    <lineage>
        <taxon>Eukaryota</taxon>
        <taxon>Fungi</taxon>
        <taxon>Dikarya</taxon>
        <taxon>Ascomycota</taxon>
        <taxon>Taphrinomycotina</taxon>
        <taxon>Taphrinomycotina incertae sedis</taxon>
        <taxon>Saitoella</taxon>
    </lineage>
</organism>
<dbReference type="Proteomes" id="UP000033140">
    <property type="component" value="Unassembled WGS sequence"/>
</dbReference>
<dbReference type="OMA" id="TVYVFCC"/>
<evidence type="ECO:0000256" key="2">
    <source>
        <dbReference type="ARBA" id="ARBA00022771"/>
    </source>
</evidence>
<keyword evidence="8" id="KW-1185">Reference proteome</keyword>
<dbReference type="STRING" id="698492.A0A0E9NCY8"/>
<feature type="region of interest" description="Disordered" evidence="5">
    <location>
        <begin position="334"/>
        <end position="360"/>
    </location>
</feature>
<accession>A0A0E9NCY8</accession>
<comment type="caution">
    <text evidence="7">The sequence shown here is derived from an EMBL/GenBank/DDBJ whole genome shotgun (WGS) entry which is preliminary data.</text>
</comment>
<dbReference type="GO" id="GO:0005634">
    <property type="term" value="C:nucleus"/>
    <property type="evidence" value="ECO:0007669"/>
    <property type="project" value="TreeGrafter"/>
</dbReference>